<dbReference type="PANTHER" id="PTHR30319">
    <property type="entry name" value="PHENYLACETIC ACID REGULATOR-RELATED TRANSCRIPTIONAL REPRESSOR"/>
    <property type="match status" value="1"/>
</dbReference>
<dbReference type="Pfam" id="PF07848">
    <property type="entry name" value="PaaX"/>
    <property type="match status" value="1"/>
</dbReference>
<dbReference type="InterPro" id="IPR011965">
    <property type="entry name" value="PaaX_trns_reg"/>
</dbReference>
<dbReference type="Pfam" id="PF08223">
    <property type="entry name" value="PaaX_C"/>
    <property type="match status" value="1"/>
</dbReference>
<reference evidence="4" key="1">
    <citation type="journal article" date="2019" name="Int. J. Syst. Evol. Microbiol.">
        <title>The Global Catalogue of Microorganisms (GCM) 10K type strain sequencing project: providing services to taxonomists for standard genome sequencing and annotation.</title>
        <authorList>
            <consortium name="The Broad Institute Genomics Platform"/>
            <consortium name="The Broad Institute Genome Sequencing Center for Infectious Disease"/>
            <person name="Wu L."/>
            <person name="Ma J."/>
        </authorList>
    </citation>
    <scope>NUCLEOTIDE SEQUENCE [LARGE SCALE GENOMIC DNA]</scope>
    <source>
        <strain evidence="4">JCM 18015</strain>
    </source>
</reference>
<accession>A0ABP9L7M6</accession>
<feature type="domain" description="Transcriptional repressor PaaX-like C-terminal" evidence="2">
    <location>
        <begin position="174"/>
        <end position="262"/>
    </location>
</feature>
<dbReference type="InterPro" id="IPR036390">
    <property type="entry name" value="WH_DNA-bd_sf"/>
</dbReference>
<comment type="caution">
    <text evidence="3">The sequence shown here is derived from an EMBL/GenBank/DDBJ whole genome shotgun (WGS) entry which is preliminary data.</text>
</comment>
<evidence type="ECO:0000259" key="2">
    <source>
        <dbReference type="Pfam" id="PF08223"/>
    </source>
</evidence>
<dbReference type="Gene3D" id="1.20.58.1460">
    <property type="match status" value="1"/>
</dbReference>
<dbReference type="RefSeq" id="WP_259550090.1">
    <property type="nucleotide sequence ID" value="NZ_BAABHW010000002.1"/>
</dbReference>
<dbReference type="InterPro" id="IPR013225">
    <property type="entry name" value="PaaX_C"/>
</dbReference>
<evidence type="ECO:0000259" key="1">
    <source>
        <dbReference type="Pfam" id="PF07848"/>
    </source>
</evidence>
<proteinExistence type="predicted"/>
<dbReference type="EMBL" id="BAABHW010000002">
    <property type="protein sequence ID" value="GAA5071443.1"/>
    <property type="molecule type" value="Genomic_DNA"/>
</dbReference>
<dbReference type="CDD" id="cd00090">
    <property type="entry name" value="HTH_ARSR"/>
    <property type="match status" value="1"/>
</dbReference>
<evidence type="ECO:0000313" key="4">
    <source>
        <dbReference type="Proteomes" id="UP001499910"/>
    </source>
</evidence>
<evidence type="ECO:0000313" key="3">
    <source>
        <dbReference type="EMBL" id="GAA5071443.1"/>
    </source>
</evidence>
<dbReference type="Proteomes" id="UP001499910">
    <property type="component" value="Unassembled WGS sequence"/>
</dbReference>
<feature type="domain" description="Transcriptional repressor PaaX-like N-terminal" evidence="1">
    <location>
        <begin position="26"/>
        <end position="94"/>
    </location>
</feature>
<organism evidence="3 4">
    <name type="scientific">[Roseibacterium] beibuensis</name>
    <dbReference type="NCBI Taxonomy" id="1193142"/>
    <lineage>
        <taxon>Bacteria</taxon>
        <taxon>Pseudomonadati</taxon>
        <taxon>Pseudomonadota</taxon>
        <taxon>Alphaproteobacteria</taxon>
        <taxon>Rhodobacterales</taxon>
        <taxon>Roseobacteraceae</taxon>
        <taxon>Roseicyclus</taxon>
    </lineage>
</organism>
<dbReference type="InterPro" id="IPR011991">
    <property type="entry name" value="ArsR-like_HTH"/>
</dbReference>
<dbReference type="PANTHER" id="PTHR30319:SF1">
    <property type="entry name" value="TRANSCRIPTIONAL REPRESSOR PAAX"/>
    <property type="match status" value="1"/>
</dbReference>
<sequence length="294" mass="31616">MTSDTFDTSDAAADLLATWVAQPPRAARFIVTIYGDVVVPRGGILWMGTLIEIANAAGLSESLVRTAVSRLVAAGQLIGERVGRRSYYRLTDRARIEFAAAERVLFSGHDDAEGWVFFVPENPDTPAPDGFAPIAKGVCLGPARPDQALPPGLVFQSQLAKGVSMLPDYAVKHWDLHDVSDAYARMIARFAPMAQMYAAGARLLPRDSLVARLILVDDFRAAFLRDPRLPAAALPADWPSRQARALFASLYLALSDSADSHVGTTFRDAAGLLPGATVQTRSRLATLSAQRSPG</sequence>
<protein>
    <submittedName>
        <fullName evidence="3">Phenylacetic acid degradation operon negative regulatory protein PaaX</fullName>
    </submittedName>
</protein>
<gene>
    <name evidence="3" type="primary">paaX</name>
    <name evidence="3" type="ORF">GCM10023209_15150</name>
</gene>
<name>A0ABP9L7M6_9RHOB</name>
<dbReference type="InterPro" id="IPR012906">
    <property type="entry name" value="PaaX-like_N"/>
</dbReference>
<dbReference type="PIRSF" id="PIRSF020623">
    <property type="entry name" value="PaaX"/>
    <property type="match status" value="1"/>
</dbReference>
<keyword evidence="4" id="KW-1185">Reference proteome</keyword>
<dbReference type="SUPFAM" id="SSF46785">
    <property type="entry name" value="Winged helix' DNA-binding domain"/>
    <property type="match status" value="1"/>
</dbReference>
<dbReference type="Gene3D" id="1.10.10.10">
    <property type="entry name" value="Winged helix-like DNA-binding domain superfamily/Winged helix DNA-binding domain"/>
    <property type="match status" value="1"/>
</dbReference>
<dbReference type="InterPro" id="IPR036388">
    <property type="entry name" value="WH-like_DNA-bd_sf"/>
</dbReference>